<keyword evidence="8" id="KW-0997">Cell inner membrane</keyword>
<feature type="transmembrane region" description="Helical" evidence="8">
    <location>
        <begin position="389"/>
        <end position="406"/>
    </location>
</feature>
<evidence type="ECO:0000259" key="9">
    <source>
        <dbReference type="PROSITE" id="PS50850"/>
    </source>
</evidence>
<evidence type="ECO:0000256" key="3">
    <source>
        <dbReference type="ARBA" id="ARBA00022448"/>
    </source>
</evidence>
<dbReference type="GO" id="GO:0042910">
    <property type="term" value="F:xenobiotic transmembrane transporter activity"/>
    <property type="evidence" value="ECO:0007669"/>
    <property type="project" value="InterPro"/>
</dbReference>
<keyword evidence="5 8" id="KW-0812">Transmembrane</keyword>
<dbReference type="AlphaFoldDB" id="A0A8E2WCL1"/>
<keyword evidence="3 8" id="KW-0813">Transport</keyword>
<feature type="transmembrane region" description="Helical" evidence="8">
    <location>
        <begin position="94"/>
        <end position="113"/>
    </location>
</feature>
<organism evidence="10 11">
    <name type="scientific">Rhizobium loti</name>
    <name type="common">Mesorhizobium loti</name>
    <dbReference type="NCBI Taxonomy" id="381"/>
    <lineage>
        <taxon>Bacteria</taxon>
        <taxon>Pseudomonadati</taxon>
        <taxon>Pseudomonadota</taxon>
        <taxon>Alphaproteobacteria</taxon>
        <taxon>Hyphomicrobiales</taxon>
        <taxon>Phyllobacteriaceae</taxon>
        <taxon>Mesorhizobium</taxon>
    </lineage>
</organism>
<comment type="caution">
    <text evidence="10">The sequence shown here is derived from an EMBL/GenBank/DDBJ whole genome shotgun (WGS) entry which is preliminary data.</text>
</comment>
<feature type="transmembrane region" description="Helical" evidence="8">
    <location>
        <begin position="271"/>
        <end position="290"/>
    </location>
</feature>
<evidence type="ECO:0000313" key="10">
    <source>
        <dbReference type="EMBL" id="PWJ89862.1"/>
    </source>
</evidence>
<feature type="transmembrane region" description="Helical" evidence="8">
    <location>
        <begin position="328"/>
        <end position="351"/>
    </location>
</feature>
<comment type="similarity">
    <text evidence="2 8">Belongs to the major facilitator superfamily. Bcr/CmlA family.</text>
</comment>
<dbReference type="InterPro" id="IPR004812">
    <property type="entry name" value="Efflux_drug-R_Bcr/CmlA"/>
</dbReference>
<dbReference type="InterPro" id="IPR005829">
    <property type="entry name" value="Sugar_transporter_CS"/>
</dbReference>
<dbReference type="CDD" id="cd17320">
    <property type="entry name" value="MFS_MdfA_MDR_like"/>
    <property type="match status" value="1"/>
</dbReference>
<dbReference type="SUPFAM" id="SSF103473">
    <property type="entry name" value="MFS general substrate transporter"/>
    <property type="match status" value="1"/>
</dbReference>
<feature type="transmembrane region" description="Helical" evidence="8">
    <location>
        <begin position="26"/>
        <end position="44"/>
    </location>
</feature>
<dbReference type="Pfam" id="PF07690">
    <property type="entry name" value="MFS_1"/>
    <property type="match status" value="1"/>
</dbReference>
<dbReference type="PANTHER" id="PTHR23502:SF132">
    <property type="entry name" value="POLYAMINE TRANSPORTER 2-RELATED"/>
    <property type="match status" value="1"/>
</dbReference>
<feature type="transmembrane region" description="Helical" evidence="8">
    <location>
        <begin position="64"/>
        <end position="82"/>
    </location>
</feature>
<sequence length="422" mass="44601">MERPRLDVAWRRQPDLKEAFIMSPKFLRIAVVLGLLSAIGPFAIDMYLPALPSIGADLHAGTAAVQMSLLIFFLSMGFGQIVVGPISDMVGRKLPLYGGLALFMVGGIGSAMAPTIEWLIAFRFLQGLGASAGMAVPRAIVRDLHTGNEAAKLMSLLMLVFSVSPILAPLTGSVIIENFGWRAVFWTVTGAALLATILLATSLKETRPVEDRAGSSFGTALSAYRFLMGDRNFLGLTAIAGFGIASFFVYLSSSSFILIDHYGLSPSVYSVFFSINAVAFIGMSQMTGLLAERFGLRRVVRVAVTGYATTMVVLFAVMATGIDRLDVMAALLFVGYGFLGLVIPTTSVLAMEEHGEIAGTASALMGTLHFAIGALAMGVAGVFFDGTPLPMVAGITLCAVISFTLAKVTLGRSREAAEAPAE</sequence>
<reference evidence="10 11" key="1">
    <citation type="submission" date="2018-05" db="EMBL/GenBank/DDBJ databases">
        <title>Genomic Encyclopedia of Type Strains, Phase IV (KMG-IV): sequencing the most valuable type-strain genomes for metagenomic binning, comparative biology and taxonomic classification.</title>
        <authorList>
            <person name="Goeker M."/>
        </authorList>
    </citation>
    <scope>NUCLEOTIDE SEQUENCE [LARGE SCALE GENOMIC DNA]</scope>
    <source>
        <strain evidence="10 11">DSM 2626</strain>
    </source>
</reference>
<dbReference type="FunFam" id="1.20.1720.10:FF:000005">
    <property type="entry name" value="Bcr/CflA family efflux transporter"/>
    <property type="match status" value="1"/>
</dbReference>
<evidence type="ECO:0000256" key="8">
    <source>
        <dbReference type="RuleBase" id="RU365088"/>
    </source>
</evidence>
<evidence type="ECO:0000313" key="11">
    <source>
        <dbReference type="Proteomes" id="UP000245631"/>
    </source>
</evidence>
<name>A0A8E2WCL1_RHILI</name>
<evidence type="ECO:0000256" key="2">
    <source>
        <dbReference type="ARBA" id="ARBA00006236"/>
    </source>
</evidence>
<dbReference type="PANTHER" id="PTHR23502">
    <property type="entry name" value="MAJOR FACILITATOR SUPERFAMILY"/>
    <property type="match status" value="1"/>
</dbReference>
<feature type="transmembrane region" description="Helical" evidence="8">
    <location>
        <begin position="153"/>
        <end position="171"/>
    </location>
</feature>
<dbReference type="InterPro" id="IPR036259">
    <property type="entry name" value="MFS_trans_sf"/>
</dbReference>
<evidence type="ECO:0000256" key="4">
    <source>
        <dbReference type="ARBA" id="ARBA00022475"/>
    </source>
</evidence>
<evidence type="ECO:0000256" key="6">
    <source>
        <dbReference type="ARBA" id="ARBA00022989"/>
    </source>
</evidence>
<dbReference type="Gene3D" id="1.20.1720.10">
    <property type="entry name" value="Multidrug resistance protein D"/>
    <property type="match status" value="1"/>
</dbReference>
<dbReference type="InterPro" id="IPR020846">
    <property type="entry name" value="MFS_dom"/>
</dbReference>
<dbReference type="GO" id="GO:1990961">
    <property type="term" value="P:xenobiotic detoxification by transmembrane export across the plasma membrane"/>
    <property type="evidence" value="ECO:0007669"/>
    <property type="project" value="InterPro"/>
</dbReference>
<feature type="domain" description="Major facilitator superfamily (MFS) profile" evidence="9">
    <location>
        <begin position="26"/>
        <end position="414"/>
    </location>
</feature>
<feature type="transmembrane region" description="Helical" evidence="8">
    <location>
        <begin position="363"/>
        <end position="383"/>
    </location>
</feature>
<keyword evidence="7 8" id="KW-0472">Membrane</keyword>
<dbReference type="EMBL" id="QGGH01000006">
    <property type="protein sequence ID" value="PWJ89862.1"/>
    <property type="molecule type" value="Genomic_DNA"/>
</dbReference>
<dbReference type="PROSITE" id="PS00216">
    <property type="entry name" value="SUGAR_TRANSPORT_1"/>
    <property type="match status" value="1"/>
</dbReference>
<comment type="subcellular location">
    <subcellularLocation>
        <location evidence="8">Cell inner membrane</location>
        <topology evidence="8">Multi-pass membrane protein</topology>
    </subcellularLocation>
    <subcellularLocation>
        <location evidence="1">Cell membrane</location>
        <topology evidence="1">Multi-pass membrane protein</topology>
    </subcellularLocation>
</comment>
<evidence type="ECO:0000256" key="7">
    <source>
        <dbReference type="ARBA" id="ARBA00023136"/>
    </source>
</evidence>
<dbReference type="InterPro" id="IPR011701">
    <property type="entry name" value="MFS"/>
</dbReference>
<protein>
    <recommendedName>
        <fullName evidence="8">Bcr/CflA family efflux transporter</fullName>
    </recommendedName>
</protein>
<dbReference type="GO" id="GO:0005886">
    <property type="term" value="C:plasma membrane"/>
    <property type="evidence" value="ECO:0007669"/>
    <property type="project" value="UniProtKB-SubCell"/>
</dbReference>
<feature type="transmembrane region" description="Helical" evidence="8">
    <location>
        <begin position="119"/>
        <end position="141"/>
    </location>
</feature>
<evidence type="ECO:0000256" key="5">
    <source>
        <dbReference type="ARBA" id="ARBA00022692"/>
    </source>
</evidence>
<evidence type="ECO:0000256" key="1">
    <source>
        <dbReference type="ARBA" id="ARBA00004651"/>
    </source>
</evidence>
<feature type="transmembrane region" description="Helical" evidence="8">
    <location>
        <begin position="183"/>
        <end position="203"/>
    </location>
</feature>
<dbReference type="NCBIfam" id="TIGR00710">
    <property type="entry name" value="efflux_Bcr_CflA"/>
    <property type="match status" value="1"/>
</dbReference>
<gene>
    <name evidence="10" type="ORF">C8D77_106186</name>
</gene>
<dbReference type="PROSITE" id="PS50850">
    <property type="entry name" value="MFS"/>
    <property type="match status" value="1"/>
</dbReference>
<feature type="transmembrane region" description="Helical" evidence="8">
    <location>
        <begin position="233"/>
        <end position="259"/>
    </location>
</feature>
<proteinExistence type="inferred from homology"/>
<accession>A0A8E2WCL1</accession>
<dbReference type="Proteomes" id="UP000245631">
    <property type="component" value="Unassembled WGS sequence"/>
</dbReference>
<keyword evidence="6 8" id="KW-1133">Transmembrane helix</keyword>
<feature type="transmembrane region" description="Helical" evidence="8">
    <location>
        <begin position="302"/>
        <end position="322"/>
    </location>
</feature>
<keyword evidence="4" id="KW-1003">Cell membrane</keyword>